<reference evidence="1 2" key="1">
    <citation type="submission" date="2016-11" db="EMBL/GenBank/DDBJ databases">
        <title>Whole genomes of Flavobacteriaceae.</title>
        <authorList>
            <person name="Stine C."/>
            <person name="Li C."/>
            <person name="Tadesse D."/>
        </authorList>
    </citation>
    <scope>NUCLEOTIDE SEQUENCE [LARGE SCALE GENOMIC DNA]</scope>
    <source>
        <strain evidence="1 2">DSM 24704</strain>
    </source>
</reference>
<dbReference type="Proteomes" id="UP000214684">
    <property type="component" value="Unassembled WGS sequence"/>
</dbReference>
<evidence type="ECO:0008006" key="3">
    <source>
        <dbReference type="Google" id="ProtNLM"/>
    </source>
</evidence>
<gene>
    <name evidence="1" type="ORF">B0A64_00515</name>
</gene>
<dbReference type="InterPro" id="IPR010281">
    <property type="entry name" value="DUF885"/>
</dbReference>
<dbReference type="PANTHER" id="PTHR33361:SF15">
    <property type="entry name" value="DUF885 FAMILY LIPOPROTEIN"/>
    <property type="match status" value="1"/>
</dbReference>
<dbReference type="Pfam" id="PF05960">
    <property type="entry name" value="DUF885"/>
    <property type="match status" value="1"/>
</dbReference>
<evidence type="ECO:0000313" key="2">
    <source>
        <dbReference type="Proteomes" id="UP000214684"/>
    </source>
</evidence>
<keyword evidence="2" id="KW-1185">Reference proteome</keyword>
<protein>
    <recommendedName>
        <fullName evidence="3">DUF885 domain-containing protein</fullName>
    </recommendedName>
</protein>
<name>A0A227PHA4_9FLAO</name>
<sequence length="608" mass="69728">MISLFTEYQFIDKFNFQTKNVMKKLFFLPFIFLLFLFSCNKKQDNTDSSTGSGDEDFLKLSEEYITGSLEFTPQFGVYLGLHQYDGKLGHFSKPNLDKRLAALKKFDQEFSAIDSTTLSKRNYYDWKIIKSNVKNELFSFEDLKLYTKNPMIYAGAIDVNIYIQRNFAPIEQQIKSIIAIEKEAPQFFKDAKTNLQDSLALPHIKLAIDIAKGSASFLGNDLLVALKEVKNDTLMKSFNDANKKAIAAITDFAAFLEKEKLPKANNKYAIGVDNYKKMLLYQEEIKLSPDEILAIGLKELKKEQASFNAAAKIINPNKKPVDVYNDMQKEHPTAADLIPHARKNIEAIRQYLIDHKIVTMPSEVRVKIQETPAYARSTSTASMDSPGPFETKATQAFYYITPVDPKWTPKQQEDWLAQFNYYTTDIVSIHEAYPGHYTQFLHSNASKTSKIQKVFMSYAYVEGWAHYTEKMMIDEGYGNTGDPIKAAKYRLAQSGDALLRICRLCVSINTHCHGMNVDDATTFFMNNWYQGDKPSRQEALRGTYDPGYLFYTLGKLQILKLREDYKKQEGSNYNLQKFNDAMLDNGMPPIQILREILLKDEKTWNAIL</sequence>
<evidence type="ECO:0000313" key="1">
    <source>
        <dbReference type="EMBL" id="OXG09280.1"/>
    </source>
</evidence>
<organism evidence="1 2">
    <name type="scientific">Flavobacterium araucananum</name>
    <dbReference type="NCBI Taxonomy" id="946678"/>
    <lineage>
        <taxon>Bacteria</taxon>
        <taxon>Pseudomonadati</taxon>
        <taxon>Bacteroidota</taxon>
        <taxon>Flavobacteriia</taxon>
        <taxon>Flavobacteriales</taxon>
        <taxon>Flavobacteriaceae</taxon>
        <taxon>Flavobacterium</taxon>
    </lineage>
</organism>
<proteinExistence type="predicted"/>
<dbReference type="AlphaFoldDB" id="A0A227PHA4"/>
<comment type="caution">
    <text evidence="1">The sequence shown here is derived from an EMBL/GenBank/DDBJ whole genome shotgun (WGS) entry which is preliminary data.</text>
</comment>
<dbReference type="PANTHER" id="PTHR33361">
    <property type="entry name" value="GLR0591 PROTEIN"/>
    <property type="match status" value="1"/>
</dbReference>
<dbReference type="EMBL" id="MUGS01000002">
    <property type="protein sequence ID" value="OXG09280.1"/>
    <property type="molecule type" value="Genomic_DNA"/>
</dbReference>
<accession>A0A227PHA4</accession>